<evidence type="ECO:0000313" key="2">
    <source>
        <dbReference type="Proteomes" id="UP001186974"/>
    </source>
</evidence>
<accession>A0ACC3D8Y2</accession>
<dbReference type="Proteomes" id="UP001186974">
    <property type="component" value="Unassembled WGS sequence"/>
</dbReference>
<proteinExistence type="predicted"/>
<reference evidence="1" key="1">
    <citation type="submission" date="2024-09" db="EMBL/GenBank/DDBJ databases">
        <title>Black Yeasts Isolated from many extreme environments.</title>
        <authorList>
            <person name="Coleine C."/>
            <person name="Stajich J.E."/>
            <person name="Selbmann L."/>
        </authorList>
    </citation>
    <scope>NUCLEOTIDE SEQUENCE</scope>
    <source>
        <strain evidence="1">CCFEE 5737</strain>
    </source>
</reference>
<feature type="non-terminal residue" evidence="1">
    <location>
        <position position="187"/>
    </location>
</feature>
<comment type="caution">
    <text evidence="1">The sequence shown here is derived from an EMBL/GenBank/DDBJ whole genome shotgun (WGS) entry which is preliminary data.</text>
</comment>
<gene>
    <name evidence="1" type="ORF">LTS18_014255</name>
</gene>
<keyword evidence="2" id="KW-1185">Reference proteome</keyword>
<dbReference type="EMBL" id="JAWDJW010006786">
    <property type="protein sequence ID" value="KAK3063597.1"/>
    <property type="molecule type" value="Genomic_DNA"/>
</dbReference>
<evidence type="ECO:0000313" key="1">
    <source>
        <dbReference type="EMBL" id="KAK3063597.1"/>
    </source>
</evidence>
<name>A0ACC3D8Y2_9PEZI</name>
<organism evidence="1 2">
    <name type="scientific">Coniosporium uncinatum</name>
    <dbReference type="NCBI Taxonomy" id="93489"/>
    <lineage>
        <taxon>Eukaryota</taxon>
        <taxon>Fungi</taxon>
        <taxon>Dikarya</taxon>
        <taxon>Ascomycota</taxon>
        <taxon>Pezizomycotina</taxon>
        <taxon>Dothideomycetes</taxon>
        <taxon>Dothideomycetes incertae sedis</taxon>
        <taxon>Coniosporium</taxon>
    </lineage>
</organism>
<sequence>MSSGYGQQYGQYGGNPYGDTGYGQQGAYGDGGYGGGNPYGTTQQPYGGSGGGLQPPAQQPIGRTPSNYSQVSQYEQPPSNHPHPVAPPPGQPPPVMSNQDFLTRIEGAKSDIRDLSANISSIGTIHQRVLSSPDGGASSQLEHLVTQTQILNTRIKDTIKLLEVDAARSHGNRTKDAQVATLKSTFK</sequence>
<protein>
    <submittedName>
        <fullName evidence="1">Uncharacterized protein</fullName>
    </submittedName>
</protein>